<proteinExistence type="predicted"/>
<dbReference type="RefSeq" id="WP_220202425.1">
    <property type="nucleotide sequence ID" value="NZ_BNJK01000001.1"/>
</dbReference>
<feature type="region of interest" description="Disordered" evidence="1">
    <location>
        <begin position="477"/>
        <end position="514"/>
    </location>
</feature>
<evidence type="ECO:0008006" key="4">
    <source>
        <dbReference type="Google" id="ProtNLM"/>
    </source>
</evidence>
<feature type="compositionally biased region" description="Polar residues" evidence="1">
    <location>
        <begin position="144"/>
        <end position="162"/>
    </location>
</feature>
<dbReference type="EMBL" id="BNJK01000001">
    <property type="protein sequence ID" value="GHO91534.1"/>
    <property type="molecule type" value="Genomic_DNA"/>
</dbReference>
<feature type="region of interest" description="Disordered" evidence="1">
    <location>
        <begin position="144"/>
        <end position="167"/>
    </location>
</feature>
<name>A0A8J3IHR3_9CHLR</name>
<evidence type="ECO:0000313" key="2">
    <source>
        <dbReference type="EMBL" id="GHO91534.1"/>
    </source>
</evidence>
<evidence type="ECO:0000313" key="3">
    <source>
        <dbReference type="Proteomes" id="UP000597444"/>
    </source>
</evidence>
<comment type="caution">
    <text evidence="2">The sequence shown here is derived from an EMBL/GenBank/DDBJ whole genome shotgun (WGS) entry which is preliminary data.</text>
</comment>
<dbReference type="SUPFAM" id="SSF52540">
    <property type="entry name" value="P-loop containing nucleoside triphosphate hydrolases"/>
    <property type="match status" value="1"/>
</dbReference>
<dbReference type="Proteomes" id="UP000597444">
    <property type="component" value="Unassembled WGS sequence"/>
</dbReference>
<dbReference type="AlphaFoldDB" id="A0A8J3IHR3"/>
<dbReference type="InterPro" id="IPR008571">
    <property type="entry name" value="HerA-like"/>
</dbReference>
<sequence>MEDQRHFPTTTASPDQIGESALPIWQRITKGQTIVTGTALVASGIADVAMHFDKTGMFFSLLAVGAIARHSDEIAKWLVPGSGAETHARLVEATQHVVDTVSPATPMVYVDQSAQAKLKRLFGLRSEKTPGLYLQVPVAAPSPTVQSQQIEPTASTSPATSKDQTRSWRKGTLKWGVSVRFGRRFDPLFDNVFGRGVLLTGTQGAGKSNLIGSTILSAARNNVPCFLVDYKNEFYPLREMHQTIISCGHPDYKEQAGAPYYSVTPDNAAEFAHDMMEWGAQAVFNVQSYRGDFDEMAETLATILHELVEWAFDLESEEDRPPCLVVTDEAHNLVPEQPTLSALPLDPKSFKRLKKAYVEVANAGRSFGYTLIMATQRLANIANWSVANLNIQVVMKQDLNNDIERCEKYIDKELCKQLRNLPAGQGFVRGLSKTPMLVQFDQQEARHVSKTPNLARAQKRYKDNEGRLPTRLRVEVTPGKKHVRSDQTPAEREISRRYARNTTSGNLDHSELENTDVTRVSYARKNELLSASEQGVRGQNDDVTGVIDLPTGWDEEKLKMLPFVYRAVGNIDRTLTGLELTTSQKNREFARTILKQQGLWKESK</sequence>
<protein>
    <recommendedName>
        <fullName evidence="4">Helicase HerA central domain-containing protein</fullName>
    </recommendedName>
</protein>
<evidence type="ECO:0000256" key="1">
    <source>
        <dbReference type="SAM" id="MobiDB-lite"/>
    </source>
</evidence>
<accession>A0A8J3IHR3</accession>
<dbReference type="PANTHER" id="PTHR42957:SF1">
    <property type="entry name" value="HELICASE MJ1565-RELATED"/>
    <property type="match status" value="1"/>
</dbReference>
<reference evidence="2" key="1">
    <citation type="submission" date="2020-10" db="EMBL/GenBank/DDBJ databases">
        <title>Taxonomic study of unclassified bacteria belonging to the class Ktedonobacteria.</title>
        <authorList>
            <person name="Yabe S."/>
            <person name="Wang C.M."/>
            <person name="Zheng Y."/>
            <person name="Sakai Y."/>
            <person name="Cavaletti L."/>
            <person name="Monciardini P."/>
            <person name="Donadio S."/>
        </authorList>
    </citation>
    <scope>NUCLEOTIDE SEQUENCE</scope>
    <source>
        <strain evidence="2">ID150040</strain>
    </source>
</reference>
<dbReference type="InterPro" id="IPR027417">
    <property type="entry name" value="P-loop_NTPase"/>
</dbReference>
<dbReference type="PANTHER" id="PTHR42957">
    <property type="entry name" value="HELICASE MJ1565-RELATED"/>
    <property type="match status" value="1"/>
</dbReference>
<gene>
    <name evidence="2" type="ORF">KSF_015820</name>
</gene>
<keyword evidence="3" id="KW-1185">Reference proteome</keyword>
<dbReference type="Gene3D" id="3.40.50.300">
    <property type="entry name" value="P-loop containing nucleotide triphosphate hydrolases"/>
    <property type="match status" value="1"/>
</dbReference>
<organism evidence="2 3">
    <name type="scientific">Reticulibacter mediterranei</name>
    <dbReference type="NCBI Taxonomy" id="2778369"/>
    <lineage>
        <taxon>Bacteria</taxon>
        <taxon>Bacillati</taxon>
        <taxon>Chloroflexota</taxon>
        <taxon>Ktedonobacteria</taxon>
        <taxon>Ktedonobacterales</taxon>
        <taxon>Reticulibacteraceae</taxon>
        <taxon>Reticulibacter</taxon>
    </lineage>
</organism>